<reference evidence="1 2" key="1">
    <citation type="submission" date="2016-10" db="EMBL/GenBank/DDBJ databases">
        <title>Genome sequence of the basidiomycete white-rot fungus Trametes pubescens.</title>
        <authorList>
            <person name="Makela M.R."/>
            <person name="Granchi Z."/>
            <person name="Peng M."/>
            <person name="De Vries R.P."/>
            <person name="Grigoriev I."/>
            <person name="Riley R."/>
            <person name="Hilden K."/>
        </authorList>
    </citation>
    <scope>NUCLEOTIDE SEQUENCE [LARGE SCALE GENOMIC DNA]</scope>
    <source>
        <strain evidence="1 2">FBCC735</strain>
    </source>
</reference>
<keyword evidence="2" id="KW-1185">Reference proteome</keyword>
<proteinExistence type="predicted"/>
<gene>
    <name evidence="1" type="ORF">TRAPUB_10008</name>
</gene>
<name>A0A1M2W0P9_TRAPU</name>
<sequence length="63" mass="6840">MTRPTSGVGGTARTGLCVTRDVHGFKFARASFEDGRPCWRREGALAAKVARILRHSEGGIRLV</sequence>
<organism evidence="1 2">
    <name type="scientific">Trametes pubescens</name>
    <name type="common">White-rot fungus</name>
    <dbReference type="NCBI Taxonomy" id="154538"/>
    <lineage>
        <taxon>Eukaryota</taxon>
        <taxon>Fungi</taxon>
        <taxon>Dikarya</taxon>
        <taxon>Basidiomycota</taxon>
        <taxon>Agaricomycotina</taxon>
        <taxon>Agaricomycetes</taxon>
        <taxon>Polyporales</taxon>
        <taxon>Polyporaceae</taxon>
        <taxon>Trametes</taxon>
    </lineage>
</organism>
<accession>A0A1M2W0P9</accession>
<dbReference type="EMBL" id="MNAD01000408">
    <property type="protein sequence ID" value="OJT13437.1"/>
    <property type="molecule type" value="Genomic_DNA"/>
</dbReference>
<comment type="caution">
    <text evidence="1">The sequence shown here is derived from an EMBL/GenBank/DDBJ whole genome shotgun (WGS) entry which is preliminary data.</text>
</comment>
<evidence type="ECO:0000313" key="2">
    <source>
        <dbReference type="Proteomes" id="UP000184267"/>
    </source>
</evidence>
<dbReference type="Proteomes" id="UP000184267">
    <property type="component" value="Unassembled WGS sequence"/>
</dbReference>
<dbReference type="AlphaFoldDB" id="A0A1M2W0P9"/>
<evidence type="ECO:0000313" key="1">
    <source>
        <dbReference type="EMBL" id="OJT13437.1"/>
    </source>
</evidence>
<dbReference type="OrthoDB" id="2017974at2759"/>
<protein>
    <submittedName>
        <fullName evidence="1">Uncharacterized protein</fullName>
    </submittedName>
</protein>